<dbReference type="PROSITE" id="PS51085">
    <property type="entry name" value="2FE2S_FER_2"/>
    <property type="match status" value="1"/>
</dbReference>
<dbReference type="SUPFAM" id="SSF54292">
    <property type="entry name" value="2Fe-2S ferredoxin-like"/>
    <property type="match status" value="1"/>
</dbReference>
<dbReference type="EMBL" id="QGLE01000009">
    <property type="protein sequence ID" value="PWR20405.1"/>
    <property type="molecule type" value="Genomic_DNA"/>
</dbReference>
<dbReference type="CDD" id="cd00207">
    <property type="entry name" value="fer2"/>
    <property type="match status" value="1"/>
</dbReference>
<dbReference type="PROSITE" id="PS51384">
    <property type="entry name" value="FAD_FR"/>
    <property type="match status" value="1"/>
</dbReference>
<evidence type="ECO:0000256" key="4">
    <source>
        <dbReference type="ARBA" id="ARBA00022723"/>
    </source>
</evidence>
<evidence type="ECO:0000259" key="10">
    <source>
        <dbReference type="PROSITE" id="PS51085"/>
    </source>
</evidence>
<dbReference type="InterPro" id="IPR001041">
    <property type="entry name" value="2Fe-2S_ferredoxin-type"/>
</dbReference>
<dbReference type="InterPro" id="IPR001709">
    <property type="entry name" value="Flavoprot_Pyr_Nucl_cyt_Rdtase"/>
</dbReference>
<evidence type="ECO:0000256" key="1">
    <source>
        <dbReference type="ARBA" id="ARBA00001974"/>
    </source>
</evidence>
<organism evidence="12 13">
    <name type="scientific">Zavarzinia aquatilis</name>
    <dbReference type="NCBI Taxonomy" id="2211142"/>
    <lineage>
        <taxon>Bacteria</taxon>
        <taxon>Pseudomonadati</taxon>
        <taxon>Pseudomonadota</taxon>
        <taxon>Alphaproteobacteria</taxon>
        <taxon>Rhodospirillales</taxon>
        <taxon>Zavarziniaceae</taxon>
        <taxon>Zavarzinia</taxon>
    </lineage>
</organism>
<dbReference type="InterPro" id="IPR008333">
    <property type="entry name" value="Cbr1-like_FAD-bd_dom"/>
</dbReference>
<name>A0A317E5V6_9PROT</name>
<dbReference type="PANTHER" id="PTHR47354:SF8">
    <property type="entry name" value="1,2-PHENYLACETYL-COA EPOXIDASE, SUBUNIT E"/>
    <property type="match status" value="1"/>
</dbReference>
<dbReference type="AlphaFoldDB" id="A0A317E5V6"/>
<dbReference type="PRINTS" id="PR00410">
    <property type="entry name" value="PHEHYDRXLASE"/>
</dbReference>
<dbReference type="GO" id="GO:0046872">
    <property type="term" value="F:metal ion binding"/>
    <property type="evidence" value="ECO:0007669"/>
    <property type="project" value="UniProtKB-KW"/>
</dbReference>
<evidence type="ECO:0000256" key="6">
    <source>
        <dbReference type="ARBA" id="ARBA00023002"/>
    </source>
</evidence>
<dbReference type="Gene3D" id="3.10.20.30">
    <property type="match status" value="1"/>
</dbReference>
<evidence type="ECO:0000259" key="11">
    <source>
        <dbReference type="PROSITE" id="PS51384"/>
    </source>
</evidence>
<dbReference type="PRINTS" id="PR00371">
    <property type="entry name" value="FPNCR"/>
</dbReference>
<comment type="caution">
    <text evidence="12">The sequence shown here is derived from an EMBL/GenBank/DDBJ whole genome shotgun (WGS) entry which is preliminary data.</text>
</comment>
<dbReference type="PANTHER" id="PTHR47354">
    <property type="entry name" value="NADH OXIDOREDUCTASE HCR"/>
    <property type="match status" value="1"/>
</dbReference>
<dbReference type="Gene3D" id="2.40.30.10">
    <property type="entry name" value="Translation factors"/>
    <property type="match status" value="1"/>
</dbReference>
<dbReference type="Pfam" id="PF00175">
    <property type="entry name" value="NAD_binding_1"/>
    <property type="match status" value="1"/>
</dbReference>
<keyword evidence="8" id="KW-0411">Iron-sulfur</keyword>
<keyword evidence="4" id="KW-0479">Metal-binding</keyword>
<evidence type="ECO:0000256" key="7">
    <source>
        <dbReference type="ARBA" id="ARBA00023004"/>
    </source>
</evidence>
<dbReference type="InterPro" id="IPR006058">
    <property type="entry name" value="2Fe2S_fd_BS"/>
</dbReference>
<dbReference type="Proteomes" id="UP000245461">
    <property type="component" value="Unassembled WGS sequence"/>
</dbReference>
<dbReference type="InterPro" id="IPR001433">
    <property type="entry name" value="OxRdtase_FAD/NAD-bd"/>
</dbReference>
<gene>
    <name evidence="12" type="ORF">DKG74_15485</name>
</gene>
<dbReference type="SUPFAM" id="SSF63380">
    <property type="entry name" value="Riboflavin synthase domain-like"/>
    <property type="match status" value="1"/>
</dbReference>
<dbReference type="GO" id="GO:0051537">
    <property type="term" value="F:2 iron, 2 sulfur cluster binding"/>
    <property type="evidence" value="ECO:0007669"/>
    <property type="project" value="UniProtKB-KW"/>
</dbReference>
<protein>
    <submittedName>
        <fullName evidence="12">3-ketosteroid-9-alpha-hydroxylase</fullName>
    </submittedName>
</protein>
<dbReference type="InterPro" id="IPR017927">
    <property type="entry name" value="FAD-bd_FR_type"/>
</dbReference>
<dbReference type="Pfam" id="PF00111">
    <property type="entry name" value="Fer2"/>
    <property type="match status" value="1"/>
</dbReference>
<comment type="cofactor">
    <cofactor evidence="9">
        <name>[2Fe-2S] cluster</name>
        <dbReference type="ChEBI" id="CHEBI:190135"/>
    </cofactor>
</comment>
<evidence type="ECO:0000313" key="12">
    <source>
        <dbReference type="EMBL" id="PWR20405.1"/>
    </source>
</evidence>
<keyword evidence="6" id="KW-0560">Oxidoreductase</keyword>
<reference evidence="12 13" key="1">
    <citation type="submission" date="2018-05" db="EMBL/GenBank/DDBJ databases">
        <title>Zavarzinia sp. HR-AS.</title>
        <authorList>
            <person name="Lee Y."/>
            <person name="Jeon C.O."/>
        </authorList>
    </citation>
    <scope>NUCLEOTIDE SEQUENCE [LARGE SCALE GENOMIC DNA]</scope>
    <source>
        <strain evidence="12 13">HR-AS</strain>
    </source>
</reference>
<keyword evidence="2" id="KW-0285">Flavoprotein</keyword>
<accession>A0A317E5V6</accession>
<dbReference type="OrthoDB" id="9786134at2"/>
<feature type="domain" description="2Fe-2S ferredoxin-type" evidence="10">
    <location>
        <begin position="260"/>
        <end position="349"/>
    </location>
</feature>
<dbReference type="GO" id="GO:0050660">
    <property type="term" value="F:flavin adenine dinucleotide binding"/>
    <property type="evidence" value="ECO:0007669"/>
    <property type="project" value="TreeGrafter"/>
</dbReference>
<dbReference type="GO" id="GO:0016491">
    <property type="term" value="F:oxidoreductase activity"/>
    <property type="evidence" value="ECO:0007669"/>
    <property type="project" value="UniProtKB-KW"/>
</dbReference>
<evidence type="ECO:0000313" key="13">
    <source>
        <dbReference type="Proteomes" id="UP000245461"/>
    </source>
</evidence>
<evidence type="ECO:0000256" key="8">
    <source>
        <dbReference type="ARBA" id="ARBA00023014"/>
    </source>
</evidence>
<sequence length="349" mass="37223">MQPLQYHSLKIAAIVEETPDARSVVFEVGESLRERFAYKPGQFLTLRIGEGESAVARCYSLASSPFTGEAHKVTVKRVAGGRASNWVCDALRVGDTVDVLPPAGVFTPKTLNRDLLLFAGGSGVTPVMSILKSALLKGQGHIVLVYANRDEKSVIFAAELRRLAADNPGRLTVLHWLESVQGLPSPEQIAALVQPYAPTHDAFICGPGPFMDGVTAALNALGVERGRIHLEKFISLDGDPIAAVAAIEAAAKAAESGPRAEAEIVLDGETHVIAWPTARHLLDIMLEAGIQAPHSCRMGSCSACMCKLEAGEVKMSKNSVLDKTDLAEGWILACQALPLTDKVKVAFPE</sequence>
<dbReference type="CDD" id="cd06214">
    <property type="entry name" value="PA_degradation_oxidoreductase_like"/>
    <property type="match status" value="1"/>
</dbReference>
<dbReference type="InterPro" id="IPR017938">
    <property type="entry name" value="Riboflavin_synthase-like_b-brl"/>
</dbReference>
<dbReference type="Gene3D" id="3.40.50.80">
    <property type="entry name" value="Nucleotide-binding domain of ferredoxin-NADP reductase (FNR) module"/>
    <property type="match status" value="1"/>
</dbReference>
<dbReference type="SUPFAM" id="SSF52343">
    <property type="entry name" value="Ferredoxin reductase-like, C-terminal NADP-linked domain"/>
    <property type="match status" value="1"/>
</dbReference>
<comment type="cofactor">
    <cofactor evidence="1">
        <name>FAD</name>
        <dbReference type="ChEBI" id="CHEBI:57692"/>
    </cofactor>
</comment>
<proteinExistence type="predicted"/>
<dbReference type="Pfam" id="PF00970">
    <property type="entry name" value="FAD_binding_6"/>
    <property type="match status" value="1"/>
</dbReference>
<feature type="domain" description="FAD-binding FR-type" evidence="11">
    <location>
        <begin position="4"/>
        <end position="109"/>
    </location>
</feature>
<evidence type="ECO:0000256" key="5">
    <source>
        <dbReference type="ARBA" id="ARBA00022827"/>
    </source>
</evidence>
<dbReference type="InterPro" id="IPR036010">
    <property type="entry name" value="2Fe-2S_ferredoxin-like_sf"/>
</dbReference>
<evidence type="ECO:0000256" key="3">
    <source>
        <dbReference type="ARBA" id="ARBA00022714"/>
    </source>
</evidence>
<evidence type="ECO:0000256" key="9">
    <source>
        <dbReference type="ARBA" id="ARBA00034078"/>
    </source>
</evidence>
<evidence type="ECO:0000256" key="2">
    <source>
        <dbReference type="ARBA" id="ARBA00022630"/>
    </source>
</evidence>
<dbReference type="InterPro" id="IPR012675">
    <property type="entry name" value="Beta-grasp_dom_sf"/>
</dbReference>
<dbReference type="InterPro" id="IPR039261">
    <property type="entry name" value="FNR_nucleotide-bd"/>
</dbReference>
<dbReference type="InterPro" id="IPR050415">
    <property type="entry name" value="MRET"/>
</dbReference>
<keyword evidence="5" id="KW-0274">FAD</keyword>
<keyword evidence="7" id="KW-0408">Iron</keyword>
<dbReference type="PROSITE" id="PS00197">
    <property type="entry name" value="2FE2S_FER_1"/>
    <property type="match status" value="1"/>
</dbReference>
<keyword evidence="3" id="KW-0001">2Fe-2S</keyword>
<dbReference type="RefSeq" id="WP_109907079.1">
    <property type="nucleotide sequence ID" value="NZ_QGLE01000009.1"/>
</dbReference>
<keyword evidence="13" id="KW-1185">Reference proteome</keyword>